<dbReference type="Pfam" id="PF02518">
    <property type="entry name" value="HATPase_c"/>
    <property type="match status" value="1"/>
</dbReference>
<dbReference type="InterPro" id="IPR003594">
    <property type="entry name" value="HATPase_dom"/>
</dbReference>
<dbReference type="AlphaFoldDB" id="A0A1D7TMT0"/>
<proteinExistence type="predicted"/>
<dbReference type="Gene3D" id="3.30.565.10">
    <property type="entry name" value="Histidine kinase-like ATPase, C-terminal domain"/>
    <property type="match status" value="1"/>
</dbReference>
<evidence type="ECO:0000259" key="2">
    <source>
        <dbReference type="PROSITE" id="PS50109"/>
    </source>
</evidence>
<keyword evidence="4" id="KW-1185">Reference proteome</keyword>
<organism evidence="3 4">
    <name type="scientific">Sulfurospirillum halorespirans DSM 13726</name>
    <dbReference type="NCBI Taxonomy" id="1193502"/>
    <lineage>
        <taxon>Bacteria</taxon>
        <taxon>Pseudomonadati</taxon>
        <taxon>Campylobacterota</taxon>
        <taxon>Epsilonproteobacteria</taxon>
        <taxon>Campylobacterales</taxon>
        <taxon>Sulfurospirillaceae</taxon>
        <taxon>Sulfurospirillum</taxon>
    </lineage>
</organism>
<dbReference type="GO" id="GO:0000155">
    <property type="term" value="F:phosphorelay sensor kinase activity"/>
    <property type="evidence" value="ECO:0007669"/>
    <property type="project" value="TreeGrafter"/>
</dbReference>
<dbReference type="SUPFAM" id="SSF55874">
    <property type="entry name" value="ATPase domain of HSP90 chaperone/DNA topoisomerase II/histidine kinase"/>
    <property type="match status" value="1"/>
</dbReference>
<dbReference type="SMART" id="SM00387">
    <property type="entry name" value="HATPase_c"/>
    <property type="match status" value="1"/>
</dbReference>
<dbReference type="PATRIC" id="fig|1193502.14.peg.2498"/>
<keyword evidence="3" id="KW-0418">Kinase</keyword>
<evidence type="ECO:0000256" key="1">
    <source>
        <dbReference type="ARBA" id="ARBA00022553"/>
    </source>
</evidence>
<dbReference type="EMBL" id="CP017111">
    <property type="protein sequence ID" value="AOO66224.1"/>
    <property type="molecule type" value="Genomic_DNA"/>
</dbReference>
<dbReference type="KEGG" id="shal:SHALO_2464"/>
<dbReference type="Proteomes" id="UP000094609">
    <property type="component" value="Chromosome"/>
</dbReference>
<dbReference type="PANTHER" id="PTHR43547">
    <property type="entry name" value="TWO-COMPONENT HISTIDINE KINASE"/>
    <property type="match status" value="1"/>
</dbReference>
<dbReference type="InterPro" id="IPR005467">
    <property type="entry name" value="His_kinase_dom"/>
</dbReference>
<gene>
    <name evidence="3" type="ORF">SHALO_2464</name>
</gene>
<name>A0A1D7TMT0_9BACT</name>
<keyword evidence="3" id="KW-0808">Transferase</keyword>
<protein>
    <submittedName>
        <fullName evidence="3">Histidine kinase</fullName>
    </submittedName>
</protein>
<keyword evidence="1" id="KW-0597">Phosphoprotein</keyword>
<dbReference type="PANTHER" id="PTHR43547:SF2">
    <property type="entry name" value="HYBRID SIGNAL TRANSDUCTION HISTIDINE KINASE C"/>
    <property type="match status" value="1"/>
</dbReference>
<sequence>MSMKRNFEDVSDTVLLEEVKRRFDQKNSTLEEMEFLTKKLYVLNEKLKEHDSIKGEFLSLIKNVFNNPLSSLLNLSSMMRKNEDSPKTQTMKLLLDMELRKLDFQLNNIFTAAEIEAGEIANYWSEIDLRLIIEEAKEAFAYLIEEKELHFSSDIELDRLIVSDAKKLHTIFANLISNACEYSFPTHNVRISARIEDDHLLISIANTGDVIIKDPNKELFSRFKKVGVHASKARTSIDGLGLGLSIVNALVESLDGEVTYSSNENLTQFNLCLKLQDTSKAEALMSESANEFMFDDTQEMKEF</sequence>
<reference evidence="4" key="1">
    <citation type="submission" date="2016-08" db="EMBL/GenBank/DDBJ databases">
        <title>Complete genome sequence of the organohalide-respiring Epsilonproteobacterium Sulfurospirillum halorespirans.</title>
        <authorList>
            <person name="Goris T."/>
            <person name="Zimmermann J."/>
            <person name="Schenz B."/>
            <person name="Lemos M."/>
            <person name="Hackermueller J."/>
            <person name="Diekert G."/>
        </authorList>
    </citation>
    <scope>NUCLEOTIDE SEQUENCE [LARGE SCALE GENOMIC DNA]</scope>
    <source>
        <strain>DSM 13726</strain>
        <strain evidence="4">PCE-M2</strain>
    </source>
</reference>
<evidence type="ECO:0000313" key="4">
    <source>
        <dbReference type="Proteomes" id="UP000094609"/>
    </source>
</evidence>
<evidence type="ECO:0000313" key="3">
    <source>
        <dbReference type="EMBL" id="AOO66224.1"/>
    </source>
</evidence>
<accession>A0A1D7TMT0</accession>
<dbReference type="PROSITE" id="PS50109">
    <property type="entry name" value="HIS_KIN"/>
    <property type="match status" value="1"/>
</dbReference>
<feature type="domain" description="Histidine kinase" evidence="2">
    <location>
        <begin position="60"/>
        <end position="277"/>
    </location>
</feature>
<dbReference type="STRING" id="1193502.SHALO_2464"/>
<dbReference type="InterPro" id="IPR036890">
    <property type="entry name" value="HATPase_C_sf"/>
</dbReference>